<dbReference type="Proteomes" id="UP001501510">
    <property type="component" value="Unassembled WGS sequence"/>
</dbReference>
<keyword evidence="2" id="KW-0378">Hydrolase</keyword>
<dbReference type="CDD" id="cd02696">
    <property type="entry name" value="MurNAc-LAA"/>
    <property type="match status" value="1"/>
</dbReference>
<dbReference type="Gene3D" id="3.40.630.40">
    <property type="entry name" value="Zn-dependent exopeptidases"/>
    <property type="match status" value="1"/>
</dbReference>
<evidence type="ECO:0000256" key="2">
    <source>
        <dbReference type="ARBA" id="ARBA00022801"/>
    </source>
</evidence>
<proteinExistence type="predicted"/>
<dbReference type="Gene3D" id="2.60.40.1220">
    <property type="match status" value="1"/>
</dbReference>
<reference evidence="4 5" key="1">
    <citation type="journal article" date="2019" name="Int. J. Syst. Evol. Microbiol.">
        <title>The Global Catalogue of Microorganisms (GCM) 10K type strain sequencing project: providing services to taxonomists for standard genome sequencing and annotation.</title>
        <authorList>
            <consortium name="The Broad Institute Genomics Platform"/>
            <consortium name="The Broad Institute Genome Sequencing Center for Infectious Disease"/>
            <person name="Wu L."/>
            <person name="Ma J."/>
        </authorList>
    </citation>
    <scope>NUCLEOTIDE SEQUENCE [LARGE SCALE GENOMIC DNA]</scope>
    <source>
        <strain evidence="4 5">JCM 1407</strain>
    </source>
</reference>
<dbReference type="InterPro" id="IPR014755">
    <property type="entry name" value="Cu-Rt/internalin_Ig-like"/>
</dbReference>
<gene>
    <name evidence="4" type="ORF">GCM10008906_30650</name>
</gene>
<organism evidence="4 5">
    <name type="scientific">Clostridium oceanicum</name>
    <dbReference type="NCBI Taxonomy" id="1543"/>
    <lineage>
        <taxon>Bacteria</taxon>
        <taxon>Bacillati</taxon>
        <taxon>Bacillota</taxon>
        <taxon>Clostridia</taxon>
        <taxon>Eubacteriales</taxon>
        <taxon>Clostridiaceae</taxon>
        <taxon>Clostridium</taxon>
    </lineage>
</organism>
<evidence type="ECO:0000256" key="1">
    <source>
        <dbReference type="ARBA" id="ARBA00022729"/>
    </source>
</evidence>
<sequence>MSIFLYKSVYADSVTKELGVKTNVDNNYTWTITFNKDADKNTVNNDNIKVTDSLGNKVAVNLVTNEKTVKVTPVNFYKYSETYDINVENVKDLNGNSLLQKAHMSFIVKEEPQKPNPGVTICIDPGHGGRDPGAIGYSGVKEKDVTLKVGLKLGNILKQRGINVIYTRDTDIDLAPKTSSFNVSADLQKRCDISNAANAKYTISIHANSFSASSANGTETYYYEGSVEGKKLAEAVQKHIVEDLGTTNRGIKDGSWLYIAKHTTSATILTELGFLSNPEDERKLNSDSYQNKYANAIAKGVFEVLGM</sequence>
<comment type="caution">
    <text evidence="4">The sequence shown here is derived from an EMBL/GenBank/DDBJ whole genome shotgun (WGS) entry which is preliminary data.</text>
</comment>
<name>A0ABN1JR73_9CLOT</name>
<dbReference type="Pfam" id="PF13205">
    <property type="entry name" value="Big_5"/>
    <property type="match status" value="1"/>
</dbReference>
<protein>
    <recommendedName>
        <fullName evidence="3">MurNAc-LAA domain-containing protein</fullName>
    </recommendedName>
</protein>
<dbReference type="EMBL" id="BAAACG010000013">
    <property type="protein sequence ID" value="GAA0744963.1"/>
    <property type="molecule type" value="Genomic_DNA"/>
</dbReference>
<keyword evidence="5" id="KW-1185">Reference proteome</keyword>
<keyword evidence="1" id="KW-0732">Signal</keyword>
<evidence type="ECO:0000313" key="4">
    <source>
        <dbReference type="EMBL" id="GAA0744963.1"/>
    </source>
</evidence>
<evidence type="ECO:0000259" key="3">
    <source>
        <dbReference type="SMART" id="SM00646"/>
    </source>
</evidence>
<dbReference type="PANTHER" id="PTHR30404:SF0">
    <property type="entry name" value="N-ACETYLMURAMOYL-L-ALANINE AMIDASE AMIC"/>
    <property type="match status" value="1"/>
</dbReference>
<dbReference type="SMART" id="SM00646">
    <property type="entry name" value="Ami_3"/>
    <property type="match status" value="1"/>
</dbReference>
<dbReference type="Pfam" id="PF01520">
    <property type="entry name" value="Amidase_3"/>
    <property type="match status" value="1"/>
</dbReference>
<dbReference type="InterPro" id="IPR050695">
    <property type="entry name" value="N-acetylmuramoyl_amidase_3"/>
</dbReference>
<dbReference type="InterPro" id="IPR002508">
    <property type="entry name" value="MurNAc-LAA_cat"/>
</dbReference>
<dbReference type="SUPFAM" id="SSF53187">
    <property type="entry name" value="Zn-dependent exopeptidases"/>
    <property type="match status" value="1"/>
</dbReference>
<evidence type="ECO:0000313" key="5">
    <source>
        <dbReference type="Proteomes" id="UP001501510"/>
    </source>
</evidence>
<feature type="domain" description="MurNAc-LAA" evidence="3">
    <location>
        <begin position="191"/>
        <end position="302"/>
    </location>
</feature>
<dbReference type="InterPro" id="IPR032812">
    <property type="entry name" value="SbsA_Ig"/>
</dbReference>
<accession>A0ABN1JR73</accession>
<dbReference type="PANTHER" id="PTHR30404">
    <property type="entry name" value="N-ACETYLMURAMOYL-L-ALANINE AMIDASE"/>
    <property type="match status" value="1"/>
</dbReference>